<proteinExistence type="predicted"/>
<organism evidence="9 10">
    <name type="scientific">Mycetomoellerius zeteki</name>
    <dbReference type="NCBI Taxonomy" id="64791"/>
    <lineage>
        <taxon>Eukaryota</taxon>
        <taxon>Metazoa</taxon>
        <taxon>Ecdysozoa</taxon>
        <taxon>Arthropoda</taxon>
        <taxon>Hexapoda</taxon>
        <taxon>Insecta</taxon>
        <taxon>Pterygota</taxon>
        <taxon>Neoptera</taxon>
        <taxon>Endopterygota</taxon>
        <taxon>Hymenoptera</taxon>
        <taxon>Apocrita</taxon>
        <taxon>Aculeata</taxon>
        <taxon>Formicoidea</taxon>
        <taxon>Formicidae</taxon>
        <taxon>Myrmicinae</taxon>
        <taxon>Mycetomoellerius</taxon>
    </lineage>
</organism>
<dbReference type="Pfam" id="PF12874">
    <property type="entry name" value="zf-met"/>
    <property type="match status" value="2"/>
</dbReference>
<dbReference type="PANTHER" id="PTHR46144">
    <property type="entry name" value="ZINC FINGER PROTEIN 385B-LIKE"/>
    <property type="match status" value="1"/>
</dbReference>
<feature type="domain" description="C2H2-type" evidence="8">
    <location>
        <begin position="146"/>
        <end position="175"/>
    </location>
</feature>
<dbReference type="SUPFAM" id="SSF57667">
    <property type="entry name" value="beta-beta-alpha zinc fingers"/>
    <property type="match status" value="3"/>
</dbReference>
<keyword evidence="4 7" id="KW-0863">Zinc-finger</keyword>
<evidence type="ECO:0000259" key="8">
    <source>
        <dbReference type="PROSITE" id="PS50157"/>
    </source>
</evidence>
<dbReference type="PROSITE" id="PS50157">
    <property type="entry name" value="ZINC_FINGER_C2H2_2"/>
    <property type="match status" value="2"/>
</dbReference>
<evidence type="ECO:0000256" key="7">
    <source>
        <dbReference type="PROSITE-ProRule" id="PRU00042"/>
    </source>
</evidence>
<gene>
    <name evidence="9" type="ORF">ALC60_00282</name>
</gene>
<dbReference type="Proteomes" id="UP000075809">
    <property type="component" value="Unassembled WGS sequence"/>
</dbReference>
<keyword evidence="2" id="KW-0479">Metal-binding</keyword>
<evidence type="ECO:0000256" key="5">
    <source>
        <dbReference type="ARBA" id="ARBA00022833"/>
    </source>
</evidence>
<evidence type="ECO:0000256" key="1">
    <source>
        <dbReference type="ARBA" id="ARBA00004123"/>
    </source>
</evidence>
<keyword evidence="10" id="KW-1185">Reference proteome</keyword>
<sequence length="221" mass="25200">MAVPSENVMNTNLDDPVTKAVVDNIMGNLPTKKPLVRCEDCDLSFTSQAVLDTHLQGARHAKQVRSKNIMATLEETKISFTKDEETNGLKCNVCNVCLNSIQQLQTHLNGSRHKKKLMRGNNKSYMVRKTLPYGLKTNRFMNSNYLKCDICSKFFNSGSQYSVHMNSEKHADKVRKSFSPNKSKAFVPYWRRPKHPRNTIPKQQIPSLSLSFVPSNFTYPQ</sequence>
<dbReference type="SMART" id="SM00451">
    <property type="entry name" value="ZnF_U1"/>
    <property type="match status" value="3"/>
</dbReference>
<feature type="domain" description="C2H2-type" evidence="8">
    <location>
        <begin position="36"/>
        <end position="65"/>
    </location>
</feature>
<accession>A0A151XJZ5</accession>
<dbReference type="SMART" id="SM00355">
    <property type="entry name" value="ZnF_C2H2"/>
    <property type="match status" value="3"/>
</dbReference>
<name>A0A151XJZ5_9HYME</name>
<keyword evidence="5" id="KW-0862">Zinc</keyword>
<dbReference type="GO" id="GO:0003676">
    <property type="term" value="F:nucleic acid binding"/>
    <property type="evidence" value="ECO:0007669"/>
    <property type="project" value="InterPro"/>
</dbReference>
<comment type="subcellular location">
    <subcellularLocation>
        <location evidence="1">Nucleus</location>
    </subcellularLocation>
</comment>
<evidence type="ECO:0000256" key="2">
    <source>
        <dbReference type="ARBA" id="ARBA00022723"/>
    </source>
</evidence>
<dbReference type="Gene3D" id="3.30.160.60">
    <property type="entry name" value="Classic Zinc Finger"/>
    <property type="match status" value="3"/>
</dbReference>
<dbReference type="InterPro" id="IPR022755">
    <property type="entry name" value="Znf_C2H2_jaz"/>
</dbReference>
<dbReference type="STRING" id="64791.A0A151XJZ5"/>
<dbReference type="EMBL" id="KQ982052">
    <property type="protein sequence ID" value="KYQ60657.1"/>
    <property type="molecule type" value="Genomic_DNA"/>
</dbReference>
<dbReference type="InterPro" id="IPR051868">
    <property type="entry name" value="ZN346_ZMAT4"/>
</dbReference>
<dbReference type="InterPro" id="IPR013087">
    <property type="entry name" value="Znf_C2H2_type"/>
</dbReference>
<evidence type="ECO:0000313" key="9">
    <source>
        <dbReference type="EMBL" id="KYQ60657.1"/>
    </source>
</evidence>
<dbReference type="Pfam" id="PF12171">
    <property type="entry name" value="zf-C2H2_jaz"/>
    <property type="match status" value="1"/>
</dbReference>
<dbReference type="GO" id="GO:0005634">
    <property type="term" value="C:nucleus"/>
    <property type="evidence" value="ECO:0007669"/>
    <property type="project" value="UniProtKB-SubCell"/>
</dbReference>
<evidence type="ECO:0000256" key="4">
    <source>
        <dbReference type="ARBA" id="ARBA00022771"/>
    </source>
</evidence>
<evidence type="ECO:0000256" key="3">
    <source>
        <dbReference type="ARBA" id="ARBA00022737"/>
    </source>
</evidence>
<keyword evidence="3" id="KW-0677">Repeat</keyword>
<evidence type="ECO:0000256" key="6">
    <source>
        <dbReference type="ARBA" id="ARBA00023242"/>
    </source>
</evidence>
<dbReference type="GO" id="GO:0008270">
    <property type="term" value="F:zinc ion binding"/>
    <property type="evidence" value="ECO:0007669"/>
    <property type="project" value="UniProtKB-KW"/>
</dbReference>
<dbReference type="InterPro" id="IPR003604">
    <property type="entry name" value="Matrin/U1-like-C_Znf_C2H2"/>
</dbReference>
<dbReference type="PANTHER" id="PTHR46144:SF6">
    <property type="entry name" value="C2H2-TYPE DOMAIN-CONTAINING PROTEIN"/>
    <property type="match status" value="1"/>
</dbReference>
<keyword evidence="6" id="KW-0539">Nucleus</keyword>
<reference evidence="9 10" key="1">
    <citation type="submission" date="2015-09" db="EMBL/GenBank/DDBJ databases">
        <title>Trachymyrmex zeteki WGS genome.</title>
        <authorList>
            <person name="Nygaard S."/>
            <person name="Hu H."/>
            <person name="Boomsma J."/>
            <person name="Zhang G."/>
        </authorList>
    </citation>
    <scope>NUCLEOTIDE SEQUENCE [LARGE SCALE GENOMIC DNA]</scope>
    <source>
        <strain evidence="9">Tzet28-1</strain>
        <tissue evidence="9">Whole body</tissue>
    </source>
</reference>
<dbReference type="AlphaFoldDB" id="A0A151XJZ5"/>
<dbReference type="PROSITE" id="PS00028">
    <property type="entry name" value="ZINC_FINGER_C2H2_1"/>
    <property type="match status" value="3"/>
</dbReference>
<dbReference type="InterPro" id="IPR036236">
    <property type="entry name" value="Znf_C2H2_sf"/>
</dbReference>
<evidence type="ECO:0000313" key="10">
    <source>
        <dbReference type="Proteomes" id="UP000075809"/>
    </source>
</evidence>
<protein>
    <recommendedName>
        <fullName evidence="8">C2H2-type domain-containing protein</fullName>
    </recommendedName>
</protein>